<feature type="signal peptide" evidence="1">
    <location>
        <begin position="1"/>
        <end position="21"/>
    </location>
</feature>
<dbReference type="PANTHER" id="PTHR45902">
    <property type="entry name" value="LATROPHILIN RECEPTOR-LIKE PROTEIN A"/>
    <property type="match status" value="1"/>
</dbReference>
<feature type="chain" id="PRO_5015638186" description="SMB domain-containing protein" evidence="1">
    <location>
        <begin position="22"/>
        <end position="680"/>
    </location>
</feature>
<evidence type="ECO:0000313" key="2">
    <source>
        <dbReference type="EMBL" id="PVD34288.1"/>
    </source>
</evidence>
<dbReference type="InterPro" id="IPR053231">
    <property type="entry name" value="GPCR_LN-TM7"/>
</dbReference>
<dbReference type="AlphaFoldDB" id="A0A2T7PLJ0"/>
<organism evidence="2 3">
    <name type="scientific">Pomacea canaliculata</name>
    <name type="common">Golden apple snail</name>
    <dbReference type="NCBI Taxonomy" id="400727"/>
    <lineage>
        <taxon>Eukaryota</taxon>
        <taxon>Metazoa</taxon>
        <taxon>Spiralia</taxon>
        <taxon>Lophotrochozoa</taxon>
        <taxon>Mollusca</taxon>
        <taxon>Gastropoda</taxon>
        <taxon>Caenogastropoda</taxon>
        <taxon>Architaenioglossa</taxon>
        <taxon>Ampullarioidea</taxon>
        <taxon>Ampullariidae</taxon>
        <taxon>Pomacea</taxon>
    </lineage>
</organism>
<dbReference type="OrthoDB" id="10051649at2759"/>
<evidence type="ECO:0008006" key="4">
    <source>
        <dbReference type="Google" id="ProtNLM"/>
    </source>
</evidence>
<evidence type="ECO:0000313" key="3">
    <source>
        <dbReference type="Proteomes" id="UP000245119"/>
    </source>
</evidence>
<reference evidence="2 3" key="1">
    <citation type="submission" date="2018-04" db="EMBL/GenBank/DDBJ databases">
        <title>The genome of golden apple snail Pomacea canaliculata provides insight into stress tolerance and invasive adaptation.</title>
        <authorList>
            <person name="Liu C."/>
            <person name="Liu B."/>
            <person name="Ren Y."/>
            <person name="Zhang Y."/>
            <person name="Wang H."/>
            <person name="Li S."/>
            <person name="Jiang F."/>
            <person name="Yin L."/>
            <person name="Zhang G."/>
            <person name="Qian W."/>
            <person name="Fan W."/>
        </authorList>
    </citation>
    <scope>NUCLEOTIDE SEQUENCE [LARGE SCALE GENOMIC DNA]</scope>
    <source>
        <strain evidence="2">SZHN2017</strain>
        <tissue evidence="2">Muscle</tissue>
    </source>
</reference>
<dbReference type="Proteomes" id="UP000245119">
    <property type="component" value="Linkage Group LG3"/>
</dbReference>
<protein>
    <recommendedName>
        <fullName evidence="4">SMB domain-containing protein</fullName>
    </recommendedName>
</protein>
<name>A0A2T7PLJ0_POMCA</name>
<evidence type="ECO:0000256" key="1">
    <source>
        <dbReference type="SAM" id="SignalP"/>
    </source>
</evidence>
<sequence>MTASVASVLLLTSTSVPSVHGMNISGTGKESQSCRNRTKSPVSCSECFCDDVCFFFADCCPDLYVDAGHGPVAHSKWSGLSCSRTSFGSAIPSWGEVLMVTTCLDNATDRTAVNNCLNATSVDRRFTQPVTETGTFLTYKNVFCAECNGANDTTPWPIMSSSGNISTTSEVTSQSIVETKVTASQVNTVEYGRPPAYAKHQRQCRSNIVMVTRCNKSQFYGYFDPALERACASMVIPVWVSSVWYKNPFCVLCNSNLTWEELRRNFHYTPYRSSDDIPITTLVETSPRCSEKEFYDWQKDSCLRVSCVPGKFLTSSLPVSCKRDIDSPHHFGYRFCVYAIISSLDNQGFRMNSTDSEVFEQILELNFSQFQVTRVMEAQLGDKRTETYLWAIDTQPHSSVDRDEVDTKLLELFPIVVQELAALLHVPNLRASPTCSASVLRSLIKSSSNGAESGETNHNSHRSDDEVVTSLQNVLNTFRADSYLPVMQQLVCPWLQLDLAEVAYDVESNEAILHRSAVVLSPPDFYIPTSNIILIGHGVAMPDWLCEAGGHVRGASGPDGPRQRRHVLYTVVQLQRLPRLAGSQTETISLLLYTKLSVLTGVTWLLGFLASLVGSLVLGYAFAVIQGFQGLFVFLAFIANKNVFTMVAGKLRRKKNSRVKRRDSTESTYFTCLNWGSGRE</sequence>
<dbReference type="EMBL" id="PZQS01000003">
    <property type="protein sequence ID" value="PVD34288.1"/>
    <property type="molecule type" value="Genomic_DNA"/>
</dbReference>
<comment type="caution">
    <text evidence="2">The sequence shown here is derived from an EMBL/GenBank/DDBJ whole genome shotgun (WGS) entry which is preliminary data.</text>
</comment>
<proteinExistence type="predicted"/>
<keyword evidence="3" id="KW-1185">Reference proteome</keyword>
<keyword evidence="1" id="KW-0732">Signal</keyword>
<gene>
    <name evidence="2" type="ORF">C0Q70_05557</name>
</gene>
<dbReference type="PANTHER" id="PTHR45902:SF4">
    <property type="entry name" value="G-PROTEIN COUPLED RECEPTORS FAMILY 2 PROFILE 2 DOMAIN-CONTAINING PROTEIN"/>
    <property type="match status" value="1"/>
</dbReference>
<dbReference type="Gene3D" id="1.20.1070.10">
    <property type="entry name" value="Rhodopsin 7-helix transmembrane proteins"/>
    <property type="match status" value="1"/>
</dbReference>
<accession>A0A2T7PLJ0</accession>